<feature type="region of interest" description="Disordered" evidence="5">
    <location>
        <begin position="738"/>
        <end position="765"/>
    </location>
</feature>
<feature type="compositionally biased region" description="Acidic residues" evidence="5">
    <location>
        <begin position="739"/>
        <end position="752"/>
    </location>
</feature>
<dbReference type="STRING" id="379508.A5DZS3"/>
<dbReference type="Proteomes" id="UP000001996">
    <property type="component" value="Unassembled WGS sequence"/>
</dbReference>
<dbReference type="AlphaFoldDB" id="A5DZS3"/>
<dbReference type="OrthoDB" id="6372431at2759"/>
<keyword evidence="6" id="KW-0472">Membrane</keyword>
<protein>
    <recommendedName>
        <fullName evidence="9">Golgi apyrase</fullName>
    </recommendedName>
</protein>
<feature type="compositionally biased region" description="Acidic residues" evidence="5">
    <location>
        <begin position="81"/>
        <end position="102"/>
    </location>
</feature>
<evidence type="ECO:0000256" key="5">
    <source>
        <dbReference type="SAM" id="MobiDB-lite"/>
    </source>
</evidence>
<organism evidence="7 8">
    <name type="scientific">Lodderomyces elongisporus (strain ATCC 11503 / CBS 2605 / JCM 1781 / NBRC 1676 / NRRL YB-4239)</name>
    <name type="common">Yeast</name>
    <name type="synonym">Saccharomyces elongisporus</name>
    <dbReference type="NCBI Taxonomy" id="379508"/>
    <lineage>
        <taxon>Eukaryota</taxon>
        <taxon>Fungi</taxon>
        <taxon>Dikarya</taxon>
        <taxon>Ascomycota</taxon>
        <taxon>Saccharomycotina</taxon>
        <taxon>Pichiomycetes</taxon>
        <taxon>Debaryomycetaceae</taxon>
        <taxon>Candida/Lodderomyces clade</taxon>
        <taxon>Lodderomyces</taxon>
    </lineage>
</organism>
<dbReference type="GO" id="GO:0005794">
    <property type="term" value="C:Golgi apparatus"/>
    <property type="evidence" value="ECO:0007669"/>
    <property type="project" value="TreeGrafter"/>
</dbReference>
<dbReference type="InterPro" id="IPR000407">
    <property type="entry name" value="GDA1_CD39_NTPase"/>
</dbReference>
<feature type="compositionally biased region" description="Basic residues" evidence="5">
    <location>
        <begin position="10"/>
        <end position="19"/>
    </location>
</feature>
<dbReference type="GO" id="GO:0006256">
    <property type="term" value="P:UDP catabolic process"/>
    <property type="evidence" value="ECO:0007669"/>
    <property type="project" value="TreeGrafter"/>
</dbReference>
<dbReference type="VEuPathDB" id="FungiDB:LELG_02860"/>
<dbReference type="KEGG" id="lel:PVL30_003699"/>
<dbReference type="GO" id="GO:0004382">
    <property type="term" value="F:GDP phosphatase activity"/>
    <property type="evidence" value="ECO:0007669"/>
    <property type="project" value="TreeGrafter"/>
</dbReference>
<evidence type="ECO:0000313" key="7">
    <source>
        <dbReference type="EMBL" id="EDK44681.1"/>
    </source>
</evidence>
<dbReference type="InParanoid" id="A5DZS3"/>
<dbReference type="GeneID" id="5233074"/>
<dbReference type="GO" id="GO:0016020">
    <property type="term" value="C:membrane"/>
    <property type="evidence" value="ECO:0007669"/>
    <property type="project" value="TreeGrafter"/>
</dbReference>
<feature type="active site" description="Proton acceptor" evidence="3">
    <location>
        <position position="233"/>
    </location>
</feature>
<proteinExistence type="inferred from homology"/>
<evidence type="ECO:0000256" key="3">
    <source>
        <dbReference type="PIRSR" id="PIRSR600407-1"/>
    </source>
</evidence>
<dbReference type="PANTHER" id="PTHR11782">
    <property type="entry name" value="ADENOSINE/GUANOSINE DIPHOSPHATASE"/>
    <property type="match status" value="1"/>
</dbReference>
<evidence type="ECO:0000256" key="1">
    <source>
        <dbReference type="ARBA" id="ARBA00009283"/>
    </source>
</evidence>
<evidence type="ECO:0000256" key="2">
    <source>
        <dbReference type="ARBA" id="ARBA00022801"/>
    </source>
</evidence>
<dbReference type="Gene3D" id="3.30.420.150">
    <property type="entry name" value="Exopolyphosphatase. Domain 2"/>
    <property type="match status" value="1"/>
</dbReference>
<dbReference type="Gene3D" id="3.30.420.40">
    <property type="match status" value="1"/>
</dbReference>
<dbReference type="OMA" id="YGWLSIN"/>
<dbReference type="GO" id="GO:0017111">
    <property type="term" value="F:ribonucleoside triphosphate phosphatase activity"/>
    <property type="evidence" value="ECO:0007669"/>
    <property type="project" value="TreeGrafter"/>
</dbReference>
<keyword evidence="4" id="KW-0067">ATP-binding</keyword>
<evidence type="ECO:0000256" key="6">
    <source>
        <dbReference type="SAM" id="Phobius"/>
    </source>
</evidence>
<dbReference type="GO" id="GO:0045134">
    <property type="term" value="F:UDP phosphatase activity"/>
    <property type="evidence" value="ECO:0007669"/>
    <property type="project" value="TreeGrafter"/>
</dbReference>
<keyword evidence="6" id="KW-1133">Transmembrane helix</keyword>
<keyword evidence="4" id="KW-0547">Nucleotide-binding</keyword>
<comment type="similarity">
    <text evidence="1">Belongs to the GDA1/CD39 NTPase family.</text>
</comment>
<evidence type="ECO:0000256" key="4">
    <source>
        <dbReference type="PIRSR" id="PIRSR600407-2"/>
    </source>
</evidence>
<dbReference type="GO" id="GO:0005524">
    <property type="term" value="F:ATP binding"/>
    <property type="evidence" value="ECO:0007669"/>
    <property type="project" value="UniProtKB-KW"/>
</dbReference>
<dbReference type="GO" id="GO:0046036">
    <property type="term" value="P:CTP metabolic process"/>
    <property type="evidence" value="ECO:0007669"/>
    <property type="project" value="TreeGrafter"/>
</dbReference>
<dbReference type="Pfam" id="PF01150">
    <property type="entry name" value="GDA1_CD39"/>
    <property type="match status" value="1"/>
</dbReference>
<feature type="binding site" evidence="4">
    <location>
        <begin position="270"/>
        <end position="274"/>
    </location>
    <ligand>
        <name>ATP</name>
        <dbReference type="ChEBI" id="CHEBI:30616"/>
    </ligand>
</feature>
<keyword evidence="2" id="KW-0378">Hydrolase</keyword>
<feature type="transmembrane region" description="Helical" evidence="6">
    <location>
        <begin position="657"/>
        <end position="676"/>
    </location>
</feature>
<keyword evidence="8" id="KW-1185">Reference proteome</keyword>
<dbReference type="PANTHER" id="PTHR11782:SF121">
    <property type="entry name" value="NUCLEOSIDE-DIPHOSPHATASE MIG-23"/>
    <property type="match status" value="1"/>
</dbReference>
<name>A5DZS3_LODEL</name>
<evidence type="ECO:0008006" key="9">
    <source>
        <dbReference type="Google" id="ProtNLM"/>
    </source>
</evidence>
<dbReference type="HOGENOM" id="CLU_010246_3_2_1"/>
<dbReference type="EMBL" id="CH981526">
    <property type="protein sequence ID" value="EDK44681.1"/>
    <property type="molecule type" value="Genomic_DNA"/>
</dbReference>
<reference evidence="7 8" key="1">
    <citation type="journal article" date="2009" name="Nature">
        <title>Evolution of pathogenicity and sexual reproduction in eight Candida genomes.</title>
        <authorList>
            <person name="Butler G."/>
            <person name="Rasmussen M.D."/>
            <person name="Lin M.F."/>
            <person name="Santos M.A."/>
            <person name="Sakthikumar S."/>
            <person name="Munro C.A."/>
            <person name="Rheinbay E."/>
            <person name="Grabherr M."/>
            <person name="Forche A."/>
            <person name="Reedy J.L."/>
            <person name="Agrafioti I."/>
            <person name="Arnaud M.B."/>
            <person name="Bates S."/>
            <person name="Brown A.J."/>
            <person name="Brunke S."/>
            <person name="Costanzo M.C."/>
            <person name="Fitzpatrick D.A."/>
            <person name="de Groot P.W."/>
            <person name="Harris D."/>
            <person name="Hoyer L.L."/>
            <person name="Hube B."/>
            <person name="Klis F.M."/>
            <person name="Kodira C."/>
            <person name="Lennard N."/>
            <person name="Logue M.E."/>
            <person name="Martin R."/>
            <person name="Neiman A.M."/>
            <person name="Nikolaou E."/>
            <person name="Quail M.A."/>
            <person name="Quinn J."/>
            <person name="Santos M.C."/>
            <person name="Schmitzberger F.F."/>
            <person name="Sherlock G."/>
            <person name="Shah P."/>
            <person name="Silverstein K.A."/>
            <person name="Skrzypek M.S."/>
            <person name="Soll D."/>
            <person name="Staggs R."/>
            <person name="Stansfield I."/>
            <person name="Stumpf M.P."/>
            <person name="Sudbery P.E."/>
            <person name="Srikantha T."/>
            <person name="Zeng Q."/>
            <person name="Berman J."/>
            <person name="Berriman M."/>
            <person name="Heitman J."/>
            <person name="Gow N.A."/>
            <person name="Lorenz M.C."/>
            <person name="Birren B.W."/>
            <person name="Kellis M."/>
            <person name="Cuomo C.A."/>
        </authorList>
    </citation>
    <scope>NUCLEOTIDE SEQUENCE [LARGE SCALE GENOMIC DNA]</scope>
    <source>
        <strain evidence="8">ATCC 11503 / BCRC 21390 / CBS 2605 / JCM 1781 / NBRC 1676 / NRRL YB-4239</strain>
    </source>
</reference>
<feature type="region of interest" description="Disordered" evidence="5">
    <location>
        <begin position="75"/>
        <end position="127"/>
    </location>
</feature>
<sequence>MSNQLMEKRKLLKNSKKKGSSSGPIFSKDGIPLDYFVIIDAGSKGSRVHVYNWLNPQKTFEKGLSFDQVNFRRSEDVELNEKDDDDTPSSSEDESDSEDDDVLDKTKTKAKTKTKTNTSMGNKNNKSLHFPKIHTKSWWHKKITPGISAFNRAPHKIGKHHLSKLLSRASKIVPKSQHYRTPIFLHATAGMRLLSPTEQQQILNEICIYFEKQSDFFIPDCASHVNVIDGDYEGLYGWLSINSLIGAFNDPESHQHGKNHTTYGLLDMGGASTQVVFQPNASEIEEHQNNLYHLKLRRLPVYNPEKKLYDSPIQEEFSVYSDSFLGFGMFQARTRYHNTLLATDENEPQYHYWGFTKAPITDPCIPKGYTRSEILGDKSYDFIGGSNFESCLTNIFPVLANSTHGGAPKANCKQFNEGDEVSECLLNDLIPSFDFDVNHFIGVSGYWDAIGGLLSQKDKAKRDSSEDQKNTYDYQTIFNKTERVCSQPWSTLLELNLEKDEKDRLTEDELSELCFKSSWILNFLHLGLGFPRFGIDEPTSNSNKKFQTLQLVEKLDGNSFSWALGRAMLYANDEYIQAFNNYSAIQQKDANLQSIDRPGFYHSPSEALYQFGAEQNNIAARPPFEPYDATKTYHYYNYETHDTSDHELIWNIEPHRWYGMIVFGILLSIVAWLMLGSRKRQLAVTRISSAFRKLVDIAKRKRNSNYHHYRNVSTGDMEIGYELNDVLKDDEVDSRFEIGDEEEFDDDDEDEAAPAPAVKEDGNSD</sequence>
<gene>
    <name evidence="7" type="ORF">LELG_02860</name>
</gene>
<evidence type="ECO:0000313" key="8">
    <source>
        <dbReference type="Proteomes" id="UP000001996"/>
    </source>
</evidence>
<keyword evidence="6" id="KW-0812">Transmembrane</keyword>
<accession>A5DZS3</accession>
<feature type="region of interest" description="Disordered" evidence="5">
    <location>
        <begin position="1"/>
        <end position="24"/>
    </location>
</feature>
<dbReference type="eggNOG" id="KOG1386">
    <property type="taxonomic scope" value="Eukaryota"/>
</dbReference>